<sequence>MGIFKRKEKKVKLKEIFRLSPFNNESIDNDIWDINVDVVLLRENEDLLKKIVEKDHIMEGKDQRIKELEKLVEEQKKVLGKTHKVFLRGTCGTTEVEINVKNKSVKVNSEDESTEVGLLCDNTEPIRIGDIFMCPNPEGKDQFLEK</sequence>
<name>A0A0F9KF51_9ZZZZ</name>
<accession>A0A0F9KF51</accession>
<gene>
    <name evidence="1" type="ORF">LCGC14_1338380</name>
</gene>
<comment type="caution">
    <text evidence="1">The sequence shown here is derived from an EMBL/GenBank/DDBJ whole genome shotgun (WGS) entry which is preliminary data.</text>
</comment>
<evidence type="ECO:0000313" key="1">
    <source>
        <dbReference type="EMBL" id="KKM80583.1"/>
    </source>
</evidence>
<proteinExistence type="predicted"/>
<dbReference type="AlphaFoldDB" id="A0A0F9KF51"/>
<dbReference type="EMBL" id="LAZR01008158">
    <property type="protein sequence ID" value="KKM80583.1"/>
    <property type="molecule type" value="Genomic_DNA"/>
</dbReference>
<reference evidence="1" key="1">
    <citation type="journal article" date="2015" name="Nature">
        <title>Complex archaea that bridge the gap between prokaryotes and eukaryotes.</title>
        <authorList>
            <person name="Spang A."/>
            <person name="Saw J.H."/>
            <person name="Jorgensen S.L."/>
            <person name="Zaremba-Niedzwiedzka K."/>
            <person name="Martijn J."/>
            <person name="Lind A.E."/>
            <person name="van Eijk R."/>
            <person name="Schleper C."/>
            <person name="Guy L."/>
            <person name="Ettema T.J."/>
        </authorList>
    </citation>
    <scope>NUCLEOTIDE SEQUENCE</scope>
</reference>
<organism evidence="1">
    <name type="scientific">marine sediment metagenome</name>
    <dbReference type="NCBI Taxonomy" id="412755"/>
    <lineage>
        <taxon>unclassified sequences</taxon>
        <taxon>metagenomes</taxon>
        <taxon>ecological metagenomes</taxon>
    </lineage>
</organism>
<protein>
    <submittedName>
        <fullName evidence="1">Uncharacterized protein</fullName>
    </submittedName>
</protein>